<keyword evidence="1" id="KW-1133">Transmembrane helix</keyword>
<organism evidence="3 4">
    <name type="scientific">Oceanicoccus sagamiensis</name>
    <dbReference type="NCBI Taxonomy" id="716816"/>
    <lineage>
        <taxon>Bacteria</taxon>
        <taxon>Pseudomonadati</taxon>
        <taxon>Pseudomonadota</taxon>
        <taxon>Gammaproteobacteria</taxon>
        <taxon>Cellvibrionales</taxon>
        <taxon>Spongiibacteraceae</taxon>
        <taxon>Oceanicoccus</taxon>
    </lineage>
</organism>
<name>A0A1X9N8J8_9GAMM</name>
<feature type="transmembrane region" description="Helical" evidence="1">
    <location>
        <begin position="174"/>
        <end position="193"/>
    </location>
</feature>
<feature type="chain" id="PRO_5012440239" description="PEP-CTERM protein-sorting domain-containing protein" evidence="2">
    <location>
        <begin position="20"/>
        <end position="201"/>
    </location>
</feature>
<dbReference type="RefSeq" id="WP_085758523.1">
    <property type="nucleotide sequence ID" value="NZ_CP019343.1"/>
</dbReference>
<dbReference type="KEGG" id="osg:BST96_09745"/>
<keyword evidence="1" id="KW-0812">Transmembrane</keyword>
<protein>
    <recommendedName>
        <fullName evidence="5">PEP-CTERM protein-sorting domain-containing protein</fullName>
    </recommendedName>
</protein>
<gene>
    <name evidence="3" type="ORF">BST96_09745</name>
</gene>
<proteinExistence type="predicted"/>
<keyword evidence="2" id="KW-0732">Signal</keyword>
<accession>A0A1X9N8J8</accession>
<reference evidence="3 4" key="1">
    <citation type="submission" date="2016-11" db="EMBL/GenBank/DDBJ databases">
        <title>Trade-off between light-utilization and light-protection in marine flavobacteria.</title>
        <authorList>
            <person name="Kumagai Y."/>
        </authorList>
    </citation>
    <scope>NUCLEOTIDE SEQUENCE [LARGE SCALE GENOMIC DNA]</scope>
    <source>
        <strain evidence="3 4">NBRC 107125</strain>
    </source>
</reference>
<evidence type="ECO:0000313" key="4">
    <source>
        <dbReference type="Proteomes" id="UP000193450"/>
    </source>
</evidence>
<keyword evidence="1" id="KW-0472">Membrane</keyword>
<evidence type="ECO:0008006" key="5">
    <source>
        <dbReference type="Google" id="ProtNLM"/>
    </source>
</evidence>
<keyword evidence="4" id="KW-1185">Reference proteome</keyword>
<dbReference type="Proteomes" id="UP000193450">
    <property type="component" value="Chromosome"/>
</dbReference>
<dbReference type="EMBL" id="CP019343">
    <property type="protein sequence ID" value="ARN74380.1"/>
    <property type="molecule type" value="Genomic_DNA"/>
</dbReference>
<sequence>MFLKSLTLVLLTLPLSVNAALIDHGSFTTDSSTHMDWLDLDVVAGLSFTEALLQNPGWRLPSHTEIEGLFGELFEGYYETNALQHWSRISEGAYADQGQDISLFLNLFGETTNRGAYGMYQDETATWRMMGAGGDIVYGTEVTQDNSFWAENGIANRGVYLTRNLEMTTQEVTAIPLPTTALLFSSAVIGLALTKRKRVAL</sequence>
<evidence type="ECO:0000256" key="2">
    <source>
        <dbReference type="SAM" id="SignalP"/>
    </source>
</evidence>
<dbReference type="AlphaFoldDB" id="A0A1X9N8J8"/>
<evidence type="ECO:0000313" key="3">
    <source>
        <dbReference type="EMBL" id="ARN74380.1"/>
    </source>
</evidence>
<evidence type="ECO:0000256" key="1">
    <source>
        <dbReference type="SAM" id="Phobius"/>
    </source>
</evidence>
<feature type="signal peptide" evidence="2">
    <location>
        <begin position="1"/>
        <end position="19"/>
    </location>
</feature>